<dbReference type="InterPro" id="IPR056138">
    <property type="entry name" value="DUF7721"/>
</dbReference>
<proteinExistence type="predicted"/>
<feature type="region of interest" description="Disordered" evidence="1">
    <location>
        <begin position="1"/>
        <end position="165"/>
    </location>
</feature>
<dbReference type="EMBL" id="ML742115">
    <property type="protein sequence ID" value="KAE8149697.1"/>
    <property type="molecule type" value="Genomic_DNA"/>
</dbReference>
<name>A0A5N6TTR5_ASPAV</name>
<dbReference type="AlphaFoldDB" id="A0A5N6TTR5"/>
<reference evidence="3 4" key="1">
    <citation type="submission" date="2019-04" db="EMBL/GenBank/DDBJ databases">
        <title>Friends and foes A comparative genomics study of 23 Aspergillus species from section Flavi.</title>
        <authorList>
            <consortium name="DOE Joint Genome Institute"/>
            <person name="Kjaerbolling I."/>
            <person name="Vesth T."/>
            <person name="Frisvad J.C."/>
            <person name="Nybo J.L."/>
            <person name="Theobald S."/>
            <person name="Kildgaard S."/>
            <person name="Isbrandt T."/>
            <person name="Kuo A."/>
            <person name="Sato A."/>
            <person name="Lyhne E.K."/>
            <person name="Kogle M.E."/>
            <person name="Wiebenga A."/>
            <person name="Kun R.S."/>
            <person name="Lubbers R.J."/>
            <person name="Makela M.R."/>
            <person name="Barry K."/>
            <person name="Chovatia M."/>
            <person name="Clum A."/>
            <person name="Daum C."/>
            <person name="Haridas S."/>
            <person name="He G."/>
            <person name="LaButti K."/>
            <person name="Lipzen A."/>
            <person name="Mondo S."/>
            <person name="Riley R."/>
            <person name="Salamov A."/>
            <person name="Simmons B.A."/>
            <person name="Magnuson J.K."/>
            <person name="Henrissat B."/>
            <person name="Mortensen U.H."/>
            <person name="Larsen T.O."/>
            <person name="Devries R.P."/>
            <person name="Grigoriev I.V."/>
            <person name="Machida M."/>
            <person name="Baker S.E."/>
            <person name="Andersen M.R."/>
        </authorList>
    </citation>
    <scope>NUCLEOTIDE SEQUENCE [LARGE SCALE GENOMIC DNA]</scope>
    <source>
        <strain evidence="3 4">IBT 18842</strain>
    </source>
</reference>
<dbReference type="PANTHER" id="PTHR39477:SF1">
    <property type="entry name" value="BETA-FLANKING PROTEIN"/>
    <property type="match status" value="1"/>
</dbReference>
<evidence type="ECO:0000259" key="2">
    <source>
        <dbReference type="Pfam" id="PF24845"/>
    </source>
</evidence>
<evidence type="ECO:0000256" key="1">
    <source>
        <dbReference type="SAM" id="MobiDB-lite"/>
    </source>
</evidence>
<sequence>MGFSDILKDAVSQAVEQHSSSSSNNNNNSSSYGENQGSGSYGGQQGYDRPPSHGHGEGSYGHQGSYGGGGEYNDTRYNAPPPSHGGYNSGYGDSSFSQNEALSHAESHHGSSGDSSLFSSALNFLKEKQGRSSSPDIDESQMVQSHHQLYNEDSSKSHNSDSLGAGAAMQALKMFTSGESGSSGGDKNAFIGIAMSQAAKLWEQKNSSGAVQDDKQSAVNKAAEMAMKMYMKNQGSGSSGTGGPALMSLASKFFK</sequence>
<feature type="compositionally biased region" description="Low complexity" evidence="1">
    <location>
        <begin position="112"/>
        <end position="122"/>
    </location>
</feature>
<dbReference type="Proteomes" id="UP000325780">
    <property type="component" value="Unassembled WGS sequence"/>
</dbReference>
<feature type="domain" description="DUF7721" evidence="2">
    <location>
        <begin position="98"/>
        <end position="179"/>
    </location>
</feature>
<evidence type="ECO:0000313" key="4">
    <source>
        <dbReference type="Proteomes" id="UP000325780"/>
    </source>
</evidence>
<accession>A0A5N6TTR5</accession>
<dbReference type="OrthoDB" id="2290255at2759"/>
<feature type="compositionally biased region" description="Basic and acidic residues" evidence="1">
    <location>
        <begin position="149"/>
        <end position="159"/>
    </location>
</feature>
<dbReference type="PANTHER" id="PTHR39477">
    <property type="entry name" value="CHROMOSOME 8, WHOLE GENOME SHOTGUN SEQUENCE"/>
    <property type="match status" value="1"/>
</dbReference>
<feature type="compositionally biased region" description="Polar residues" evidence="1">
    <location>
        <begin position="131"/>
        <end position="148"/>
    </location>
</feature>
<feature type="compositionally biased region" description="Gly residues" evidence="1">
    <location>
        <begin position="57"/>
        <end position="71"/>
    </location>
</feature>
<protein>
    <recommendedName>
        <fullName evidence="2">DUF7721 domain-containing protein</fullName>
    </recommendedName>
</protein>
<gene>
    <name evidence="3" type="ORF">BDV25DRAFT_155828</name>
</gene>
<organism evidence="3 4">
    <name type="scientific">Aspergillus avenaceus</name>
    <dbReference type="NCBI Taxonomy" id="36643"/>
    <lineage>
        <taxon>Eukaryota</taxon>
        <taxon>Fungi</taxon>
        <taxon>Dikarya</taxon>
        <taxon>Ascomycota</taxon>
        <taxon>Pezizomycotina</taxon>
        <taxon>Eurotiomycetes</taxon>
        <taxon>Eurotiomycetidae</taxon>
        <taxon>Eurotiales</taxon>
        <taxon>Aspergillaceae</taxon>
        <taxon>Aspergillus</taxon>
        <taxon>Aspergillus subgen. Circumdati</taxon>
    </lineage>
</organism>
<feature type="compositionally biased region" description="Low complexity" evidence="1">
    <location>
        <begin position="19"/>
        <end position="38"/>
    </location>
</feature>
<dbReference type="Pfam" id="PF24845">
    <property type="entry name" value="DUF7721"/>
    <property type="match status" value="1"/>
</dbReference>
<evidence type="ECO:0000313" key="3">
    <source>
        <dbReference type="EMBL" id="KAE8149697.1"/>
    </source>
</evidence>
<keyword evidence="4" id="KW-1185">Reference proteome</keyword>